<dbReference type="Proteomes" id="UP000677180">
    <property type="component" value="Chromosome"/>
</dbReference>
<protein>
    <submittedName>
        <fullName evidence="2">Cytochrome P450</fullName>
    </submittedName>
    <submittedName>
        <fullName evidence="3">Erythromycin C-12 hydroxylase</fullName>
        <ecNumber evidence="3">1.14.13.-</ecNumber>
    </submittedName>
</protein>
<dbReference type="GeneID" id="64407430"/>
<dbReference type="InterPro" id="IPR036396">
    <property type="entry name" value="Cyt_P450_sf"/>
</dbReference>
<reference evidence="2" key="2">
    <citation type="submission" date="2021-03" db="EMBL/GenBank/DDBJ databases">
        <title>Human Oral Microbial Genomes.</title>
        <authorList>
            <person name="Johnston C.D."/>
            <person name="Chen T."/>
            <person name="Dewhirst F.E."/>
        </authorList>
    </citation>
    <scope>NUCLEOTIDE SEQUENCE</scope>
    <source>
        <strain evidence="2">F0714</strain>
    </source>
</reference>
<dbReference type="SUPFAM" id="SSF48264">
    <property type="entry name" value="Cytochrome P450"/>
    <property type="match status" value="1"/>
</dbReference>
<dbReference type="OMA" id="SRVTINW"/>
<dbReference type="Gene3D" id="1.10.630.10">
    <property type="entry name" value="Cytochrome P450"/>
    <property type="match status" value="1"/>
</dbReference>
<dbReference type="GO" id="GO:0004497">
    <property type="term" value="F:monooxygenase activity"/>
    <property type="evidence" value="ECO:0007669"/>
    <property type="project" value="InterPro"/>
</dbReference>
<dbReference type="RefSeq" id="WP_014847027.1">
    <property type="nucleotide sequence ID" value="NZ_CAJZDL010000146.1"/>
</dbReference>
<evidence type="ECO:0000313" key="2">
    <source>
        <dbReference type="EMBL" id="QUC12185.1"/>
    </source>
</evidence>
<dbReference type="PANTHER" id="PTHR46696">
    <property type="entry name" value="P450, PUTATIVE (EUROFUNG)-RELATED"/>
    <property type="match status" value="1"/>
</dbReference>
<keyword evidence="4" id="KW-1185">Reference proteome</keyword>
<dbReference type="GO" id="GO:0016705">
    <property type="term" value="F:oxidoreductase activity, acting on paired donors, with incorporation or reduction of molecular oxygen"/>
    <property type="evidence" value="ECO:0007669"/>
    <property type="project" value="InterPro"/>
</dbReference>
<reference evidence="3 4" key="1">
    <citation type="submission" date="2018-12" db="EMBL/GenBank/DDBJ databases">
        <authorList>
            <consortium name="Pathogen Informatics"/>
        </authorList>
    </citation>
    <scope>NUCLEOTIDE SEQUENCE [LARGE SCALE GENOMIC DNA]</scope>
    <source>
        <strain evidence="3 4">NCTC12967</strain>
    </source>
</reference>
<dbReference type="Proteomes" id="UP000273044">
    <property type="component" value="Chromosome"/>
</dbReference>
<dbReference type="AlphaFoldDB" id="A0A3N4D3B6"/>
<evidence type="ECO:0000256" key="1">
    <source>
        <dbReference type="ARBA" id="ARBA00010617"/>
    </source>
</evidence>
<dbReference type="EC" id="1.14.13.-" evidence="3"/>
<dbReference type="PANTHER" id="PTHR46696:SF6">
    <property type="entry name" value="P450, PUTATIVE (EUROFUNG)-RELATED"/>
    <property type="match status" value="1"/>
</dbReference>
<dbReference type="GO" id="GO:0005506">
    <property type="term" value="F:iron ion binding"/>
    <property type="evidence" value="ECO:0007669"/>
    <property type="project" value="InterPro"/>
</dbReference>
<dbReference type="EMBL" id="LR134406">
    <property type="protein sequence ID" value="VEH70673.1"/>
    <property type="molecule type" value="Genomic_DNA"/>
</dbReference>
<evidence type="ECO:0000313" key="3">
    <source>
        <dbReference type="EMBL" id="VEH70673.1"/>
    </source>
</evidence>
<comment type="similarity">
    <text evidence="1">Belongs to the cytochrome P450 family.</text>
</comment>
<dbReference type="InterPro" id="IPR001128">
    <property type="entry name" value="Cyt_P450"/>
</dbReference>
<organism evidence="3 4">
    <name type="scientific">Arachnia propionica</name>
    <dbReference type="NCBI Taxonomy" id="1750"/>
    <lineage>
        <taxon>Bacteria</taxon>
        <taxon>Bacillati</taxon>
        <taxon>Actinomycetota</taxon>
        <taxon>Actinomycetes</taxon>
        <taxon>Propionibacteriales</taxon>
        <taxon>Propionibacteriaceae</taxon>
        <taxon>Arachnia</taxon>
    </lineage>
</organism>
<dbReference type="EMBL" id="CP072385">
    <property type="protein sequence ID" value="QUC12185.1"/>
    <property type="molecule type" value="Genomic_DNA"/>
</dbReference>
<name>A0A3N4D3B6_9ACTN</name>
<sequence>MTTSQSAGGCPVRHETGHLRVVGHAEVVAVVTDPETFSSGVSRFLQVPNGLDGQEHAAFRAVIDRFFTTEALAELEPRLRGVARRLVAGLPRGEVIDVVSGMGTRYAVQAMLAWLGWDPDLEEELVGWVADNAAATRSGEIERTRAVAEHFDAIIVRVLQPRLERLDEPARDVTDQLLRQRVQGRGLQHPELVSILRNWTGGDLGSLALCVGVIIHQLAALPTLFRELHSRLGDAEATNRAIDELLRIDDPFVSNRRISTRATELAGESIGAGQRLVVDWTRANRDPGVFPDPDAFRPEENAPENLVYGRGPHVCPGRGLATLELRVLLEELLPAISGIELPEQPRAVRAEFPLGGWASRPVILR</sequence>
<evidence type="ECO:0000313" key="4">
    <source>
        <dbReference type="Proteomes" id="UP000273044"/>
    </source>
</evidence>
<dbReference type="Pfam" id="PF00067">
    <property type="entry name" value="p450"/>
    <property type="match status" value="1"/>
</dbReference>
<gene>
    <name evidence="3" type="primary">eryK</name>
    <name evidence="2" type="ORF">J5A53_05715</name>
    <name evidence="3" type="ORF">NCTC12967_01978</name>
</gene>
<accession>A0A3N4D3B6</accession>
<dbReference type="GO" id="GO:0020037">
    <property type="term" value="F:heme binding"/>
    <property type="evidence" value="ECO:0007669"/>
    <property type="project" value="InterPro"/>
</dbReference>
<keyword evidence="3" id="KW-0560">Oxidoreductase</keyword>
<dbReference type="OrthoDB" id="502624at2"/>
<dbReference type="InterPro" id="IPR002397">
    <property type="entry name" value="Cyt_P450_B"/>
</dbReference>
<proteinExistence type="inferred from homology"/>
<dbReference type="PRINTS" id="PR00359">
    <property type="entry name" value="BP450"/>
</dbReference>